<gene>
    <name evidence="7" type="primary">asnO</name>
    <name evidence="7" type="ORF">NCTC10296_01180</name>
</gene>
<dbReference type="GO" id="GO:0005506">
    <property type="term" value="F:iron ion binding"/>
    <property type="evidence" value="ECO:0007669"/>
    <property type="project" value="InterPro"/>
</dbReference>
<sequence>MDSNSSLYETALRNVENMKSKCISDKEILKKQNFVVSELEIDKTLPLTPIESGFVKNSEIPITAINLLSYICALELYPVVYQGENEGQLIRHVVPRLGLEKQISSYGSSMDFFPHVDNPDLKLRNEKSSNYLKTPVPDTLSLLCLRQNKEVATSILLLDTVLAEFNVEEKKLLEEPEFTINRPASFTKGSSNNQVPLLVKDNNGLYLSRFDFHNVSTKNPVHSEILEKFKKISLNPDIWISLYLEPGQIVTFDNQRVLHTRNGFQPKFDGYDRWLLRVFGLFTKCAYETLLSPNKCLHHLRTN</sequence>
<dbReference type="GO" id="GO:0016706">
    <property type="term" value="F:2-oxoglutarate-dependent dioxygenase activity"/>
    <property type="evidence" value="ECO:0007669"/>
    <property type="project" value="UniProtKB-ARBA"/>
</dbReference>
<name>A0A448D822_9NEIS</name>
<feature type="binding site" evidence="5">
    <location>
        <position position="259"/>
    </location>
    <ligand>
        <name>Fe cation</name>
        <dbReference type="ChEBI" id="CHEBI:24875"/>
    </ligand>
</feature>
<reference evidence="7 8" key="1">
    <citation type="submission" date="2018-12" db="EMBL/GenBank/DDBJ databases">
        <authorList>
            <consortium name="Pathogen Informatics"/>
        </authorList>
    </citation>
    <scope>NUCLEOTIDE SEQUENCE [LARGE SCALE GENOMIC DNA]</scope>
    <source>
        <strain evidence="7 8">NCTC10296</strain>
    </source>
</reference>
<dbReference type="PIRSF" id="PIRSF019543">
    <property type="entry name" value="Clavaminate_syn"/>
    <property type="match status" value="1"/>
</dbReference>
<protein>
    <submittedName>
        <fullName evidence="7">L-asparagine oxygenase</fullName>
        <ecNumber evidence="7">1.14.11.-</ecNumber>
    </submittedName>
</protein>
<comment type="similarity">
    <text evidence="1">Belongs to the clavaminate synthase family.</text>
</comment>
<keyword evidence="8" id="KW-1185">Reference proteome</keyword>
<evidence type="ECO:0000259" key="6">
    <source>
        <dbReference type="Pfam" id="PF02668"/>
    </source>
</evidence>
<evidence type="ECO:0000256" key="1">
    <source>
        <dbReference type="ARBA" id="ARBA00008425"/>
    </source>
</evidence>
<dbReference type="EC" id="1.14.11.-" evidence="7"/>
<dbReference type="RefSeq" id="WP_197719623.1">
    <property type="nucleotide sequence ID" value="NZ_CAUJPY010000022.1"/>
</dbReference>
<evidence type="ECO:0000313" key="7">
    <source>
        <dbReference type="EMBL" id="VEF01064.1"/>
    </source>
</evidence>
<evidence type="ECO:0000256" key="5">
    <source>
        <dbReference type="PIRSR" id="PIRSR019543-2"/>
    </source>
</evidence>
<dbReference type="InterPro" id="IPR003819">
    <property type="entry name" value="TauD/TfdA-like"/>
</dbReference>
<evidence type="ECO:0000256" key="4">
    <source>
        <dbReference type="ARBA" id="ARBA00023004"/>
    </source>
</evidence>
<evidence type="ECO:0000256" key="3">
    <source>
        <dbReference type="ARBA" id="ARBA00023002"/>
    </source>
</evidence>
<keyword evidence="4 5" id="KW-0408">Iron</keyword>
<keyword evidence="3 7" id="KW-0560">Oxidoreductase</keyword>
<organism evidence="7 8">
    <name type="scientific">Neisseria canis</name>
    <dbReference type="NCBI Taxonomy" id="493"/>
    <lineage>
        <taxon>Bacteria</taxon>
        <taxon>Pseudomonadati</taxon>
        <taxon>Pseudomonadota</taxon>
        <taxon>Betaproteobacteria</taxon>
        <taxon>Neisseriales</taxon>
        <taxon>Neisseriaceae</taxon>
        <taxon>Neisseria</taxon>
    </lineage>
</organism>
<dbReference type="AlphaFoldDB" id="A0A448D822"/>
<dbReference type="SUPFAM" id="SSF51197">
    <property type="entry name" value="Clavaminate synthase-like"/>
    <property type="match status" value="1"/>
</dbReference>
<dbReference type="Proteomes" id="UP000279284">
    <property type="component" value="Chromosome"/>
</dbReference>
<accession>A0A448D822</accession>
<dbReference type="STRING" id="493.BWD07_01745"/>
<dbReference type="InterPro" id="IPR014503">
    <property type="entry name" value="Clavaminate_syn-like"/>
</dbReference>
<dbReference type="Pfam" id="PF02668">
    <property type="entry name" value="TauD"/>
    <property type="match status" value="1"/>
</dbReference>
<dbReference type="Gene3D" id="3.60.130.10">
    <property type="entry name" value="Clavaminate synthase-like"/>
    <property type="match status" value="1"/>
</dbReference>
<keyword evidence="2 5" id="KW-0479">Metal-binding</keyword>
<feature type="domain" description="TauD/TfdA-like" evidence="6">
    <location>
        <begin position="202"/>
        <end position="278"/>
    </location>
</feature>
<evidence type="ECO:0000313" key="8">
    <source>
        <dbReference type="Proteomes" id="UP000279284"/>
    </source>
</evidence>
<proteinExistence type="inferred from homology"/>
<evidence type="ECO:0000256" key="2">
    <source>
        <dbReference type="ARBA" id="ARBA00022723"/>
    </source>
</evidence>
<dbReference type="KEGG" id="nci:NCTC10296_01180"/>
<dbReference type="EMBL" id="LR134313">
    <property type="protein sequence ID" value="VEF01064.1"/>
    <property type="molecule type" value="Genomic_DNA"/>
</dbReference>
<dbReference type="InterPro" id="IPR042098">
    <property type="entry name" value="TauD-like_sf"/>
</dbReference>